<dbReference type="VEuPathDB" id="MicrosporidiaDB:CWI36_1405p0010"/>
<dbReference type="VEuPathDB" id="MicrosporidiaDB:CWI39_0886p0010"/>
<sequence>MFRVLHPFLRYIKNFIFPHNMVNTKKKQVDRKDDEENECASGSGSDVSSSCVSSESYSGESSYESDDGTLESSSGTSTGSYSTSSDTSNDDDYTEEDKDL</sequence>
<dbReference type="EMBL" id="PIXR01000886">
    <property type="protein sequence ID" value="TBU03901.1"/>
    <property type="molecule type" value="Genomic_DNA"/>
</dbReference>
<evidence type="ECO:0000313" key="2">
    <source>
        <dbReference type="EMBL" id="TBU01221.1"/>
    </source>
</evidence>
<proteinExistence type="predicted"/>
<evidence type="ECO:0000256" key="1">
    <source>
        <dbReference type="SAM" id="MobiDB-lite"/>
    </source>
</evidence>
<dbReference type="Proteomes" id="UP000293045">
    <property type="component" value="Unassembled WGS sequence"/>
</dbReference>
<feature type="compositionally biased region" description="Low complexity" evidence="1">
    <location>
        <begin position="41"/>
        <end position="62"/>
    </location>
</feature>
<dbReference type="Proteomes" id="UP000291404">
    <property type="component" value="Unassembled WGS sequence"/>
</dbReference>
<evidence type="ECO:0000313" key="3">
    <source>
        <dbReference type="EMBL" id="TBU03901.1"/>
    </source>
</evidence>
<feature type="region of interest" description="Disordered" evidence="1">
    <location>
        <begin position="23"/>
        <end position="100"/>
    </location>
</feature>
<feature type="compositionally biased region" description="Low complexity" evidence="1">
    <location>
        <begin position="70"/>
        <end position="87"/>
    </location>
</feature>
<feature type="compositionally biased region" description="Acidic residues" evidence="1">
    <location>
        <begin position="88"/>
        <end position="100"/>
    </location>
</feature>
<comment type="caution">
    <text evidence="2">The sequence shown here is derived from an EMBL/GenBank/DDBJ whole genome shotgun (WGS) entry which is preliminary data.</text>
</comment>
<keyword evidence="4" id="KW-1185">Reference proteome</keyword>
<evidence type="ECO:0000313" key="5">
    <source>
        <dbReference type="Proteomes" id="UP000293045"/>
    </source>
</evidence>
<reference evidence="4 5" key="1">
    <citation type="submission" date="2017-12" db="EMBL/GenBank/DDBJ databases">
        <authorList>
            <person name="Pombert J.-F."/>
            <person name="Haag K.L."/>
            <person name="Ebert D."/>
        </authorList>
    </citation>
    <scope>NUCLEOTIDE SEQUENCE [LARGE SCALE GENOMIC DNA]</scope>
    <source>
        <strain evidence="2">BE-OM-2</strain>
        <strain evidence="3">IL-BN-2</strain>
    </source>
</reference>
<organism evidence="2 4">
    <name type="scientific">Hamiltosporidium magnivora</name>
    <dbReference type="NCBI Taxonomy" id="148818"/>
    <lineage>
        <taxon>Eukaryota</taxon>
        <taxon>Fungi</taxon>
        <taxon>Fungi incertae sedis</taxon>
        <taxon>Microsporidia</taxon>
        <taxon>Dubosqiidae</taxon>
        <taxon>Hamiltosporidium</taxon>
    </lineage>
</organism>
<gene>
    <name evidence="2" type="ORF">CWI36_1405p0010</name>
    <name evidence="3" type="ORF">CWI39_0886p0010</name>
</gene>
<evidence type="ECO:0000313" key="4">
    <source>
        <dbReference type="Proteomes" id="UP000291404"/>
    </source>
</evidence>
<name>A0A4Q9L2Y2_9MICR</name>
<accession>A0A4Q9L2Y2</accession>
<protein>
    <submittedName>
        <fullName evidence="2">Uncharacterized protein</fullName>
    </submittedName>
</protein>
<dbReference type="EMBL" id="PITI01001405">
    <property type="protein sequence ID" value="TBU01221.1"/>
    <property type="molecule type" value="Genomic_DNA"/>
</dbReference>
<dbReference type="AlphaFoldDB" id="A0A4Q9L2Y2"/>